<protein>
    <submittedName>
        <fullName evidence="1">Uncharacterized protein</fullName>
    </submittedName>
</protein>
<evidence type="ECO:0000313" key="1">
    <source>
        <dbReference type="EMBL" id="MPM81980.1"/>
    </source>
</evidence>
<dbReference type="AlphaFoldDB" id="A0A645CXQ6"/>
<organism evidence="1">
    <name type="scientific">bioreactor metagenome</name>
    <dbReference type="NCBI Taxonomy" id="1076179"/>
    <lineage>
        <taxon>unclassified sequences</taxon>
        <taxon>metagenomes</taxon>
        <taxon>ecological metagenomes</taxon>
    </lineage>
</organism>
<name>A0A645CXQ6_9ZZZZ</name>
<comment type="caution">
    <text evidence="1">The sequence shown here is derived from an EMBL/GenBank/DDBJ whole genome shotgun (WGS) entry which is preliminary data.</text>
</comment>
<proteinExistence type="predicted"/>
<sequence length="277" mass="31539">MVYIYHDQIDARGDHPATENEVFTAAEEAMGELMALVQKLTVDRSIGSYIITADHGFIYKRDKLEESDKVNLKKLDERLLNKRYILTRGEAPDIEGTLTYSMGYLDESLSDCNVTVPRGVDIFKTKGGGQNYVHGGLSLQEVVVPLLRVKTERGKKDVSTVKVALTSLTRKITNLISYLDFIQTENISDTLTSARLSVYFEAENGERISGEQIIVADKKNVPAEKRQFHEKFTFKNRKYSKSEKYYLVMMDMDSGVEVERHEFIFDIAFANDFGFNL</sequence>
<reference evidence="1" key="1">
    <citation type="submission" date="2019-08" db="EMBL/GenBank/DDBJ databases">
        <authorList>
            <person name="Kucharzyk K."/>
            <person name="Murdoch R.W."/>
            <person name="Higgins S."/>
            <person name="Loffler F."/>
        </authorList>
    </citation>
    <scope>NUCLEOTIDE SEQUENCE</scope>
</reference>
<gene>
    <name evidence="1" type="ORF">SDC9_129038</name>
</gene>
<accession>A0A645CXQ6</accession>
<dbReference type="Pfam" id="PF08665">
    <property type="entry name" value="PglZ"/>
    <property type="match status" value="1"/>
</dbReference>
<dbReference type="EMBL" id="VSSQ01031186">
    <property type="protein sequence ID" value="MPM81980.1"/>
    <property type="molecule type" value="Genomic_DNA"/>
</dbReference>